<proteinExistence type="predicted"/>
<organism evidence="2 3">
    <name type="scientific">Oikopleura dioica</name>
    <name type="common">Tunicate</name>
    <dbReference type="NCBI Taxonomy" id="34765"/>
    <lineage>
        <taxon>Eukaryota</taxon>
        <taxon>Metazoa</taxon>
        <taxon>Chordata</taxon>
        <taxon>Tunicata</taxon>
        <taxon>Appendicularia</taxon>
        <taxon>Copelata</taxon>
        <taxon>Oikopleuridae</taxon>
        <taxon>Oikopleura</taxon>
    </lineage>
</organism>
<dbReference type="EMBL" id="OU015569">
    <property type="protein sequence ID" value="CAG5096972.1"/>
    <property type="molecule type" value="Genomic_DNA"/>
</dbReference>
<gene>
    <name evidence="2" type="ORF">OKIOD_LOCUS6429</name>
</gene>
<feature type="region of interest" description="Disordered" evidence="1">
    <location>
        <begin position="1"/>
        <end position="43"/>
    </location>
</feature>
<evidence type="ECO:0000313" key="2">
    <source>
        <dbReference type="EMBL" id="CAG5096972.1"/>
    </source>
</evidence>
<feature type="compositionally biased region" description="Basic and acidic residues" evidence="1">
    <location>
        <begin position="17"/>
        <end position="43"/>
    </location>
</feature>
<evidence type="ECO:0000313" key="3">
    <source>
        <dbReference type="Proteomes" id="UP001158576"/>
    </source>
</evidence>
<accession>A0ABN7SG33</accession>
<evidence type="ECO:0000256" key="1">
    <source>
        <dbReference type="SAM" id="MobiDB-lite"/>
    </source>
</evidence>
<sequence length="237" mass="27756">MGFEEPVPMKVQTKNMDGTEERKLKPAVRKPTDGNKEDIPEDQKLSYPRVKHTDFFWSPVRFKKRMPHNHGTLINEDFTSRFRKGDVFPNFKIEVNISSEKNCYFNTKHDFILKPAIDSLSHLRESIEEAYDSHAPSLSKAERCINENLGLYDDNSLFEEPSVPLDPPDPNQGFLEWLEARGIPYLKPEYNDEDSSVDEDSSECENAYYDFDGQRHWDQEKTFVPEDTDDSYNPYDW</sequence>
<dbReference type="Proteomes" id="UP001158576">
    <property type="component" value="Chromosome XSR"/>
</dbReference>
<keyword evidence="3" id="KW-1185">Reference proteome</keyword>
<name>A0ABN7SG33_OIKDI</name>
<protein>
    <submittedName>
        <fullName evidence="2">Oidioi.mRNA.OKI2018_I69.XSR.g14871.t1.cds</fullName>
    </submittedName>
</protein>
<reference evidence="2 3" key="1">
    <citation type="submission" date="2021-04" db="EMBL/GenBank/DDBJ databases">
        <authorList>
            <person name="Bliznina A."/>
        </authorList>
    </citation>
    <scope>NUCLEOTIDE SEQUENCE [LARGE SCALE GENOMIC DNA]</scope>
</reference>
<feature type="region of interest" description="Disordered" evidence="1">
    <location>
        <begin position="218"/>
        <end position="237"/>
    </location>
</feature>